<evidence type="ECO:0000256" key="2">
    <source>
        <dbReference type="ARBA" id="ARBA00022679"/>
    </source>
</evidence>
<dbReference type="InterPro" id="IPR008271">
    <property type="entry name" value="Ser/Thr_kinase_AS"/>
</dbReference>
<evidence type="ECO:0000256" key="5">
    <source>
        <dbReference type="ARBA" id="ARBA00022840"/>
    </source>
</evidence>
<feature type="compositionally biased region" description="Low complexity" evidence="9">
    <location>
        <begin position="39"/>
        <end position="56"/>
    </location>
</feature>
<dbReference type="InterPro" id="IPR030616">
    <property type="entry name" value="Aur-like"/>
</dbReference>
<dbReference type="EMBL" id="BDRX01000104">
    <property type="protein sequence ID" value="GBF97654.1"/>
    <property type="molecule type" value="Genomic_DNA"/>
</dbReference>
<dbReference type="Gene3D" id="1.10.510.10">
    <property type="entry name" value="Transferase(Phosphotransferase) domain 1"/>
    <property type="match status" value="1"/>
</dbReference>
<evidence type="ECO:0000256" key="8">
    <source>
        <dbReference type="PIRSR" id="PIRSR630616-3"/>
    </source>
</evidence>
<evidence type="ECO:0000256" key="3">
    <source>
        <dbReference type="ARBA" id="ARBA00022741"/>
    </source>
</evidence>
<dbReference type="InterPro" id="IPR011009">
    <property type="entry name" value="Kinase-like_dom_sf"/>
</dbReference>
<dbReference type="PANTHER" id="PTHR24350">
    <property type="entry name" value="SERINE/THREONINE-PROTEIN KINASE IAL-RELATED"/>
    <property type="match status" value="1"/>
</dbReference>
<keyword evidence="1" id="KW-0723">Serine/threonine-protein kinase</keyword>
<feature type="region of interest" description="Disordered" evidence="9">
    <location>
        <begin position="289"/>
        <end position="310"/>
    </location>
</feature>
<evidence type="ECO:0000259" key="10">
    <source>
        <dbReference type="PROSITE" id="PS50011"/>
    </source>
</evidence>
<feature type="compositionally biased region" description="Low complexity" evidence="9">
    <location>
        <begin position="565"/>
        <end position="578"/>
    </location>
</feature>
<dbReference type="Pfam" id="PF00069">
    <property type="entry name" value="Pkinase"/>
    <property type="match status" value="1"/>
</dbReference>
<reference evidence="11 12" key="1">
    <citation type="journal article" date="2018" name="Sci. Rep.">
        <title>Raphidocelis subcapitata (=Pseudokirchneriella subcapitata) provides an insight into genome evolution and environmental adaptations in the Sphaeropleales.</title>
        <authorList>
            <person name="Suzuki S."/>
            <person name="Yamaguchi H."/>
            <person name="Nakajima N."/>
            <person name="Kawachi M."/>
        </authorList>
    </citation>
    <scope>NUCLEOTIDE SEQUENCE [LARGE SCALE GENOMIC DNA]</scope>
    <source>
        <strain evidence="11 12">NIES-35</strain>
    </source>
</reference>
<feature type="region of interest" description="Disordered" evidence="9">
    <location>
        <begin position="180"/>
        <end position="256"/>
    </location>
</feature>
<evidence type="ECO:0000256" key="9">
    <source>
        <dbReference type="SAM" id="MobiDB-lite"/>
    </source>
</evidence>
<feature type="compositionally biased region" description="Pro residues" evidence="9">
    <location>
        <begin position="231"/>
        <end position="241"/>
    </location>
</feature>
<sequence>MADRTAGDAAGAAHLPPLGRGGAPSPRGGGGGGSGGDSDGPPASPSSRSGGSILGRIFGGKGKLQTSKSGGSLAASDPASTRSAPATPRAGEPLGFAADPPPPPPGALRPPGTPAGVGGAVSSATSVLRPTVASIAKSQGKLAAGGGPLRGSQAIAAASAPAPARTPSGSSLLSATAIAAAGAAGGAAPERRPSAKALGQRAPAAPPGAHPPPARTASAGSIPAAEAPGPLAAPPPQPPQRAPSAGPRPGGPVLVSAATAPPGSVLAAGGAFAATVAAALEAPFSASAGATPTGAAPGAPPPFGRARGASLHKPPALVCEFASPAHQQRPSLIAAAAAAHGHVPGAPHPGGGDVLAQAEAAIAAAGGLAASAAASDGAASPRQQAPEPPLTPGSAAAIAAKAAAARAALAAALDADAANGAGAPAQPPADAAAGDVTAPTCHEPRYTSGEGGGGAPALAPGSHDGLTSSPAARPGVDEVQAMPEGQRRVEALATHVDAARRHEEKVRRLREAEAAAAAAAAAREGGKADAGRTHKREHEEEPEQAPKRAASPALPAEGPGERPHAAQQQARAPASLAAGGDGAGAADGLAAASAPAAGAAAGTAAPGARPRRAYKVLSVHPLLHPAMRREFWASEQFDVTKRLHKGYASEAIDKQSSEVCAVKVYDVTQLGKLNKAQLIREIKLHGSFAHRNIEGNQVALVQRFCGQGDLLKLLHKCGGRMNERAAVQAVIHPLLTVLLYLHARGVTHRDIKPENILFDDEGVLKLADFGLAINMNDEPAVTRAGTLHYMAPEVLVCPLKDHPDENKEVKRLHYTSSVDTWAVGCLAYELTVGFPPFIADKTSDITERIQRGIVHYPSKMSEEQRDFVEWALQRAPGERPTVAEMLQHPWITLHQRRVSSRNLGGSGDGSAGAGAAGGGAGLAGGTASTRRLGDHGGGSGRPSRGA</sequence>
<gene>
    <name evidence="11" type="ORF">Rsub_10530</name>
</gene>
<dbReference type="InParanoid" id="A0A2V0PCS2"/>
<feature type="cross-link" description="Glycyl lysine isopeptide (Lys-Gly) (interchain with G-Cter in SUMO2)" evidence="8">
    <location>
        <position position="752"/>
    </location>
</feature>
<feature type="binding site" evidence="7">
    <location>
        <begin position="754"/>
        <end position="755"/>
    </location>
    <ligand>
        <name>ATP</name>
        <dbReference type="ChEBI" id="CHEBI:30616"/>
    </ligand>
</feature>
<evidence type="ECO:0000313" key="12">
    <source>
        <dbReference type="Proteomes" id="UP000247498"/>
    </source>
</evidence>
<dbReference type="InterPro" id="IPR000719">
    <property type="entry name" value="Prot_kinase_dom"/>
</dbReference>
<dbReference type="GO" id="GO:0005524">
    <property type="term" value="F:ATP binding"/>
    <property type="evidence" value="ECO:0007669"/>
    <property type="project" value="UniProtKB-KW"/>
</dbReference>
<keyword evidence="12" id="KW-1185">Reference proteome</keyword>
<evidence type="ECO:0000313" key="11">
    <source>
        <dbReference type="EMBL" id="GBF97654.1"/>
    </source>
</evidence>
<feature type="compositionally biased region" description="Basic and acidic residues" evidence="9">
    <location>
        <begin position="524"/>
        <end position="539"/>
    </location>
</feature>
<feature type="binding site" evidence="7">
    <location>
        <position position="663"/>
    </location>
    <ligand>
        <name>ATP</name>
        <dbReference type="ChEBI" id="CHEBI:30616"/>
    </ligand>
</feature>
<protein>
    <submittedName>
        <fullName evidence="11">Aurora protein</fullName>
    </submittedName>
</protein>
<feature type="compositionally biased region" description="Low complexity" evidence="9">
    <location>
        <begin position="7"/>
        <end position="18"/>
    </location>
</feature>
<feature type="compositionally biased region" description="Basic and acidic residues" evidence="9">
    <location>
        <begin position="497"/>
        <end position="513"/>
    </location>
</feature>
<feature type="binding site" evidence="7">
    <location>
        <position position="768"/>
    </location>
    <ligand>
        <name>ATP</name>
        <dbReference type="ChEBI" id="CHEBI:30616"/>
    </ligand>
</feature>
<dbReference type="STRING" id="307507.A0A2V0PCS2"/>
<feature type="compositionally biased region" description="Low complexity" evidence="9">
    <location>
        <begin position="419"/>
        <end position="435"/>
    </location>
</feature>
<feature type="region of interest" description="Disordered" evidence="9">
    <location>
        <begin position="419"/>
        <end position="588"/>
    </location>
</feature>
<feature type="compositionally biased region" description="Gly residues" evidence="9">
    <location>
        <begin position="904"/>
        <end position="924"/>
    </location>
</feature>
<name>A0A2V0PCS2_9CHLO</name>
<dbReference type="FunFam" id="1.10.510.10:FF:000813">
    <property type="entry name" value="Aurora-like kinase"/>
    <property type="match status" value="1"/>
</dbReference>
<keyword evidence="3 7" id="KW-0547">Nucleotide-binding</keyword>
<feature type="compositionally biased region" description="Low complexity" evidence="9">
    <location>
        <begin position="514"/>
        <end position="523"/>
    </location>
</feature>
<evidence type="ECO:0000256" key="4">
    <source>
        <dbReference type="ARBA" id="ARBA00022777"/>
    </source>
</evidence>
<organism evidence="11 12">
    <name type="scientific">Raphidocelis subcapitata</name>
    <dbReference type="NCBI Taxonomy" id="307507"/>
    <lineage>
        <taxon>Eukaryota</taxon>
        <taxon>Viridiplantae</taxon>
        <taxon>Chlorophyta</taxon>
        <taxon>core chlorophytes</taxon>
        <taxon>Chlorophyceae</taxon>
        <taxon>CS clade</taxon>
        <taxon>Sphaeropleales</taxon>
        <taxon>Selenastraceae</taxon>
        <taxon>Raphidocelis</taxon>
    </lineage>
</organism>
<feature type="domain" description="Protein kinase" evidence="10">
    <location>
        <begin position="637"/>
        <end position="891"/>
    </location>
</feature>
<feature type="compositionally biased region" description="Gly residues" evidence="9">
    <location>
        <begin position="19"/>
        <end position="38"/>
    </location>
</feature>
<feature type="compositionally biased region" description="Pro residues" evidence="9">
    <location>
        <begin position="204"/>
        <end position="214"/>
    </location>
</feature>
<dbReference type="PROSITE" id="PS00108">
    <property type="entry name" value="PROTEIN_KINASE_ST"/>
    <property type="match status" value="1"/>
</dbReference>
<dbReference type="OrthoDB" id="408964at2759"/>
<comment type="caution">
    <text evidence="11">The sequence shown here is derived from an EMBL/GenBank/DDBJ whole genome shotgun (WGS) entry which is preliminary data.</text>
</comment>
<keyword evidence="2" id="KW-0808">Transferase</keyword>
<dbReference type="SUPFAM" id="SSF56112">
    <property type="entry name" value="Protein kinase-like (PK-like)"/>
    <property type="match status" value="1"/>
</dbReference>
<accession>A0A2V0PCS2</accession>
<evidence type="ECO:0000256" key="7">
    <source>
        <dbReference type="PIRSR" id="PIRSR630616-2"/>
    </source>
</evidence>
<feature type="region of interest" description="Disordered" evidence="9">
    <location>
        <begin position="901"/>
        <end position="946"/>
    </location>
</feature>
<keyword evidence="4" id="KW-0418">Kinase</keyword>
<dbReference type="GO" id="GO:0004674">
    <property type="term" value="F:protein serine/threonine kinase activity"/>
    <property type="evidence" value="ECO:0007669"/>
    <property type="project" value="UniProtKB-KW"/>
</dbReference>
<keyword evidence="5 7" id="KW-0067">ATP-binding</keyword>
<dbReference type="Proteomes" id="UP000247498">
    <property type="component" value="Unassembled WGS sequence"/>
</dbReference>
<dbReference type="PROSITE" id="PS50011">
    <property type="entry name" value="PROTEIN_KINASE_DOM"/>
    <property type="match status" value="1"/>
</dbReference>
<feature type="active site" description="Proton acceptor" evidence="6">
    <location>
        <position position="750"/>
    </location>
</feature>
<dbReference type="AlphaFoldDB" id="A0A2V0PCS2"/>
<feature type="region of interest" description="Disordered" evidence="9">
    <location>
        <begin position="1"/>
        <end position="122"/>
    </location>
</feature>
<proteinExistence type="predicted"/>
<evidence type="ECO:0000256" key="6">
    <source>
        <dbReference type="PIRSR" id="PIRSR630616-1"/>
    </source>
</evidence>
<evidence type="ECO:0000256" key="1">
    <source>
        <dbReference type="ARBA" id="ARBA00022527"/>
    </source>
</evidence>
<feature type="compositionally biased region" description="Pro residues" evidence="9">
    <location>
        <begin position="99"/>
        <end position="113"/>
    </location>
</feature>
<dbReference type="SMART" id="SM00220">
    <property type="entry name" value="S_TKc"/>
    <property type="match status" value="1"/>
</dbReference>